<evidence type="ECO:0000313" key="13">
    <source>
        <dbReference type="EMBL" id="KAK7826234.1"/>
    </source>
</evidence>
<dbReference type="CDD" id="cd00201">
    <property type="entry name" value="WW"/>
    <property type="match status" value="2"/>
</dbReference>
<keyword evidence="5" id="KW-0539">Nucleus</keyword>
<dbReference type="GO" id="GO:0005685">
    <property type="term" value="C:U1 snRNP"/>
    <property type="evidence" value="ECO:0007669"/>
    <property type="project" value="TreeGrafter"/>
</dbReference>
<evidence type="ECO:0000256" key="5">
    <source>
        <dbReference type="ARBA" id="ARBA00023242"/>
    </source>
</evidence>
<evidence type="ECO:0000259" key="12">
    <source>
        <dbReference type="PROSITE" id="PS51676"/>
    </source>
</evidence>
<evidence type="ECO:0000256" key="4">
    <source>
        <dbReference type="ARBA" id="ARBA00023187"/>
    </source>
</evidence>
<evidence type="ECO:0000256" key="6">
    <source>
        <dbReference type="ARBA" id="ARBA00056384"/>
    </source>
</evidence>
<comment type="caution">
    <text evidence="13">The sequence shown here is derived from an EMBL/GenBank/DDBJ whole genome shotgun (WGS) entry which is preliminary data.</text>
</comment>
<dbReference type="Gene3D" id="1.10.10.440">
    <property type="entry name" value="FF domain"/>
    <property type="match status" value="6"/>
</dbReference>
<feature type="region of interest" description="Disordered" evidence="10">
    <location>
        <begin position="192"/>
        <end position="237"/>
    </location>
</feature>
<name>A0AAW0JH00_QUESU</name>
<dbReference type="SMART" id="SM00441">
    <property type="entry name" value="FF"/>
    <property type="match status" value="4"/>
</dbReference>
<dbReference type="Pfam" id="PF00397">
    <property type="entry name" value="WW"/>
    <property type="match status" value="2"/>
</dbReference>
<accession>A0AAW0JH00</accession>
<sequence length="939" mass="105093">PFEGACLCGEMANNSQSSGSQPLRPPSVGSLGPQNFGSSLSMQFRPVPTQQGQPFVPPASQQFRPMGQGFPSNVPMPAGPSQPLQFSQPIQQLPSRPTLPGHAMPSSQGIQLPYGQTNRPLASMPLQSQQSAPALVNHMPGSGIPISSSYTFAPSSFGQHQNNISASSQFQPMSQMPAPVVPVAGQPWMSSGSQSAAFATPVQQTGQQPPVIPSMDSAVNVPSLNQQSSSDWQEHSSADGRRYYYNKRTKQSSWEKPPELMTPIEKADASTVWKEYTSPEGRKYYFNKVTKESKWTIPEELKLAREQAQKAASQGTQSEPSVTSHAPDVAVSSAETSVATISVSSSTTSTLAGVALSPVLVTPVVAVSNPSPVLSGSSVVSSAQPAVPASAVGNQPPVLAASPVSAVSGSTGVPAASINANPASTSHFENLISQDSRGSVDGASVQDIEEAKKGMAVAGKINVTPLEEKMLDDEPLVYASKLEAKNAFKALLESVNVQSDWTWEQAMREIINDKRYGALKTLGERKQAFNEYLGQRKKLEAEERRMRQKKAREEFTKMLEESKELTSSIRWSKAVSMFENDERFKAVERTRDREDLFESYMVELERKEKEKAVEDHRQNVAEYRKFLESCDFIKVNSHWRKVQDRLEDDERCSRLEKLDRLLIFERKNRDEFRLLMEGHVATGILTAKTHWHDYCLKVKDLPQYQAIASNISGSTPKELFEDVAEELEKQEKEKAVEDHRQNVAEYRKFLESCDFIKVNSHWRKVQDRLEDDERCSRLEKLDRLLIFEVKDLPQYQAIASNISGSTPKELFEDVAEELEKQYRDDKTRIKDVMGKLTFLATWTFEDFKEAIIEDVGSPPISDINLKLVFEESLERAKEKEEKEARKRQRLADDFTKLLYTFKEITASSVWEDCRPLFEESQEYRYYINPLPTPPFYSPL</sequence>
<dbReference type="PROSITE" id="PS51676">
    <property type="entry name" value="FF"/>
    <property type="match status" value="4"/>
</dbReference>
<gene>
    <name evidence="13" type="primary">PRP40A_0</name>
    <name evidence="13" type="ORF">CFP56_032349</name>
</gene>
<feature type="compositionally biased region" description="Polar residues" evidence="10">
    <location>
        <begin position="220"/>
        <end position="231"/>
    </location>
</feature>
<dbReference type="AlphaFoldDB" id="A0AAW0JH00"/>
<evidence type="ECO:0000256" key="3">
    <source>
        <dbReference type="ARBA" id="ARBA00022737"/>
    </source>
</evidence>
<feature type="region of interest" description="Disordered" evidence="10">
    <location>
        <begin position="306"/>
        <end position="330"/>
    </location>
</feature>
<evidence type="ECO:0000256" key="7">
    <source>
        <dbReference type="ARBA" id="ARBA00061317"/>
    </source>
</evidence>
<feature type="compositionally biased region" description="Low complexity" evidence="10">
    <location>
        <begin position="200"/>
        <end position="209"/>
    </location>
</feature>
<feature type="compositionally biased region" description="Polar residues" evidence="10">
    <location>
        <begin position="310"/>
        <end position="324"/>
    </location>
</feature>
<evidence type="ECO:0000313" key="14">
    <source>
        <dbReference type="Proteomes" id="UP000237347"/>
    </source>
</evidence>
<dbReference type="PROSITE" id="PS50020">
    <property type="entry name" value="WW_DOMAIN_2"/>
    <property type="match status" value="2"/>
</dbReference>
<dbReference type="InterPro" id="IPR002713">
    <property type="entry name" value="FF_domain"/>
</dbReference>
<feature type="region of interest" description="Disordered" evidence="10">
    <location>
        <begin position="1"/>
        <end position="68"/>
    </location>
</feature>
<dbReference type="Gene3D" id="2.20.70.10">
    <property type="match status" value="2"/>
</dbReference>
<dbReference type="SUPFAM" id="SSF81698">
    <property type="entry name" value="FF domain"/>
    <property type="match status" value="6"/>
</dbReference>
<dbReference type="InterPro" id="IPR036517">
    <property type="entry name" value="FF_domain_sf"/>
</dbReference>
<dbReference type="InterPro" id="IPR036020">
    <property type="entry name" value="WW_dom_sf"/>
</dbReference>
<reference evidence="13 14" key="1">
    <citation type="journal article" date="2018" name="Sci. Data">
        <title>The draft genome sequence of cork oak.</title>
        <authorList>
            <person name="Ramos A.M."/>
            <person name="Usie A."/>
            <person name="Barbosa P."/>
            <person name="Barros P.M."/>
            <person name="Capote T."/>
            <person name="Chaves I."/>
            <person name="Simoes F."/>
            <person name="Abreu I."/>
            <person name="Carrasquinho I."/>
            <person name="Faro C."/>
            <person name="Guimaraes J.B."/>
            <person name="Mendonca D."/>
            <person name="Nobrega F."/>
            <person name="Rodrigues L."/>
            <person name="Saibo N.J.M."/>
            <person name="Varela M.C."/>
            <person name="Egas C."/>
            <person name="Matos J."/>
            <person name="Miguel C.M."/>
            <person name="Oliveira M.M."/>
            <person name="Ricardo C.P."/>
            <person name="Goncalves S."/>
        </authorList>
    </citation>
    <scope>NUCLEOTIDE SEQUENCE [LARGE SCALE GENOMIC DNA]</scope>
    <source>
        <strain evidence="14">cv. HL8</strain>
    </source>
</reference>
<dbReference type="PROSITE" id="PS01159">
    <property type="entry name" value="WW_DOMAIN_1"/>
    <property type="match status" value="1"/>
</dbReference>
<dbReference type="EMBL" id="PKMF04000550">
    <property type="protein sequence ID" value="KAK7826234.1"/>
    <property type="molecule type" value="Genomic_DNA"/>
</dbReference>
<dbReference type="Pfam" id="PF25432">
    <property type="entry name" value="FF_PRPF40A"/>
    <property type="match status" value="1"/>
</dbReference>
<protein>
    <submittedName>
        <fullName evidence="13">Pre-mrna-processing protein 40a</fullName>
    </submittedName>
</protein>
<feature type="domain" description="WW" evidence="11">
    <location>
        <begin position="226"/>
        <end position="259"/>
    </location>
</feature>
<keyword evidence="14" id="KW-1185">Reference proteome</keyword>
<feature type="domain" description="FF" evidence="12">
    <location>
        <begin position="738"/>
        <end position="817"/>
    </location>
</feature>
<keyword evidence="3" id="KW-0677">Repeat</keyword>
<dbReference type="Pfam" id="PF01846">
    <property type="entry name" value="FF"/>
    <property type="match status" value="4"/>
</dbReference>
<dbReference type="Proteomes" id="UP000237347">
    <property type="component" value="Unassembled WGS sequence"/>
</dbReference>
<dbReference type="PANTHER" id="PTHR11864:SF0">
    <property type="entry name" value="PRP40 PRE-MRNA PROCESSING FACTOR 40 HOMOLOG A (YEAST)"/>
    <property type="match status" value="1"/>
</dbReference>
<feature type="compositionally biased region" description="Polar residues" evidence="10">
    <location>
        <begin position="12"/>
        <end position="21"/>
    </location>
</feature>
<dbReference type="FunFam" id="1.10.10.440:FF:000013">
    <property type="entry name" value="pre-mRNA-processing protein 40A isoform X1"/>
    <property type="match status" value="1"/>
</dbReference>
<dbReference type="FunFam" id="1.10.10.440:FF:000024">
    <property type="entry name" value="Pre-mRNA-processing protein 40A"/>
    <property type="match status" value="1"/>
</dbReference>
<feature type="coiled-coil region" evidence="9">
    <location>
        <begin position="808"/>
        <end position="835"/>
    </location>
</feature>
<keyword evidence="9" id="KW-0175">Coiled coil</keyword>
<evidence type="ECO:0000256" key="10">
    <source>
        <dbReference type="SAM" id="MobiDB-lite"/>
    </source>
</evidence>
<dbReference type="GO" id="GO:0071004">
    <property type="term" value="C:U2-type prespliceosome"/>
    <property type="evidence" value="ECO:0007669"/>
    <property type="project" value="TreeGrafter"/>
</dbReference>
<keyword evidence="2" id="KW-0507">mRNA processing</keyword>
<dbReference type="SUPFAM" id="SSF51045">
    <property type="entry name" value="WW domain"/>
    <property type="match status" value="2"/>
</dbReference>
<comment type="similarity">
    <text evidence="7">Belongs to the PRPF40 family.</text>
</comment>
<feature type="domain" description="FF" evidence="12">
    <location>
        <begin position="548"/>
        <end position="603"/>
    </location>
</feature>
<dbReference type="InterPro" id="IPR039726">
    <property type="entry name" value="Prp40-like"/>
</dbReference>
<evidence type="ECO:0000259" key="11">
    <source>
        <dbReference type="PROSITE" id="PS50020"/>
    </source>
</evidence>
<dbReference type="GO" id="GO:0003723">
    <property type="term" value="F:RNA binding"/>
    <property type="evidence" value="ECO:0007669"/>
    <property type="project" value="TreeGrafter"/>
</dbReference>
<evidence type="ECO:0000256" key="2">
    <source>
        <dbReference type="ARBA" id="ARBA00022664"/>
    </source>
</evidence>
<feature type="domain" description="FF" evidence="12">
    <location>
        <begin position="615"/>
        <end position="670"/>
    </location>
</feature>
<comment type="function">
    <text evidence="6">Binds the phosphorylated C-terminal domain (CTD) of the largest subunit of RNA polymerase II and functions as a scaffold for RNA processing machineries. May be involved in pre-mRNA splicing.</text>
</comment>
<dbReference type="SMART" id="SM00456">
    <property type="entry name" value="WW"/>
    <property type="match status" value="2"/>
</dbReference>
<feature type="non-terminal residue" evidence="13">
    <location>
        <position position="1"/>
    </location>
</feature>
<feature type="domain" description="FF" evidence="12">
    <location>
        <begin position="481"/>
        <end position="535"/>
    </location>
</feature>
<dbReference type="GO" id="GO:0070063">
    <property type="term" value="F:RNA polymerase binding"/>
    <property type="evidence" value="ECO:0007669"/>
    <property type="project" value="UniProtKB-ARBA"/>
</dbReference>
<dbReference type="InterPro" id="IPR001202">
    <property type="entry name" value="WW_dom"/>
</dbReference>
<feature type="compositionally biased region" description="Polar residues" evidence="10">
    <location>
        <begin position="32"/>
        <end position="63"/>
    </location>
</feature>
<evidence type="ECO:0000256" key="1">
    <source>
        <dbReference type="ARBA" id="ARBA00004123"/>
    </source>
</evidence>
<feature type="domain" description="WW" evidence="11">
    <location>
        <begin position="267"/>
        <end position="300"/>
    </location>
</feature>
<comment type="subunit">
    <text evidence="8">Interacts (via the WW domains) with the phosphorylated C-terminal domain of NRPB1 (via CTD domain).</text>
</comment>
<evidence type="ECO:0000256" key="8">
    <source>
        <dbReference type="ARBA" id="ARBA00064817"/>
    </source>
</evidence>
<evidence type="ECO:0000256" key="9">
    <source>
        <dbReference type="SAM" id="Coils"/>
    </source>
</evidence>
<keyword evidence="4" id="KW-0508">mRNA splicing</keyword>
<dbReference type="PANTHER" id="PTHR11864">
    <property type="entry name" value="PRE-MRNA-PROCESSING PROTEIN PRP40"/>
    <property type="match status" value="1"/>
</dbReference>
<organism evidence="13 14">
    <name type="scientific">Quercus suber</name>
    <name type="common">Cork oak</name>
    <dbReference type="NCBI Taxonomy" id="58331"/>
    <lineage>
        <taxon>Eukaryota</taxon>
        <taxon>Viridiplantae</taxon>
        <taxon>Streptophyta</taxon>
        <taxon>Embryophyta</taxon>
        <taxon>Tracheophyta</taxon>
        <taxon>Spermatophyta</taxon>
        <taxon>Magnoliopsida</taxon>
        <taxon>eudicotyledons</taxon>
        <taxon>Gunneridae</taxon>
        <taxon>Pentapetalae</taxon>
        <taxon>rosids</taxon>
        <taxon>fabids</taxon>
        <taxon>Fagales</taxon>
        <taxon>Fagaceae</taxon>
        <taxon>Quercus</taxon>
    </lineage>
</organism>
<proteinExistence type="inferred from homology"/>
<dbReference type="GO" id="GO:0045292">
    <property type="term" value="P:mRNA cis splicing, via spliceosome"/>
    <property type="evidence" value="ECO:0007669"/>
    <property type="project" value="InterPro"/>
</dbReference>
<comment type="subcellular location">
    <subcellularLocation>
        <location evidence="1">Nucleus</location>
    </subcellularLocation>
</comment>